<proteinExistence type="inferred from homology"/>
<dbReference type="SUPFAM" id="SSF46785">
    <property type="entry name" value="Winged helix' DNA-binding domain"/>
    <property type="match status" value="1"/>
</dbReference>
<dbReference type="PROSITE" id="PS50944">
    <property type="entry name" value="HTH_DTXR"/>
    <property type="match status" value="1"/>
</dbReference>
<evidence type="ECO:0000256" key="6">
    <source>
        <dbReference type="ARBA" id="ARBA00023004"/>
    </source>
</evidence>
<keyword evidence="5" id="KW-0678">Repressor</keyword>
<comment type="subcellular location">
    <subcellularLocation>
        <location evidence="1">Cytoplasm</location>
    </subcellularLocation>
</comment>
<dbReference type="GO" id="GO:0045892">
    <property type="term" value="P:negative regulation of DNA-templated transcription"/>
    <property type="evidence" value="ECO:0007669"/>
    <property type="project" value="TreeGrafter"/>
</dbReference>
<comment type="caution">
    <text evidence="14">The sequence shown here is derived from an EMBL/GenBank/DDBJ whole genome shotgun (WGS) entry which is preliminary data.</text>
</comment>
<evidence type="ECO:0000259" key="13">
    <source>
        <dbReference type="PROSITE" id="PS50944"/>
    </source>
</evidence>
<name>A0A3P1T7D8_9ACTN</name>
<accession>A0A3P1T7D8</accession>
<evidence type="ECO:0000256" key="5">
    <source>
        <dbReference type="ARBA" id="ARBA00022491"/>
    </source>
</evidence>
<dbReference type="Pfam" id="PF01325">
    <property type="entry name" value="Fe_dep_repress"/>
    <property type="match status" value="1"/>
</dbReference>
<dbReference type="GO" id="GO:0046914">
    <property type="term" value="F:transition metal ion binding"/>
    <property type="evidence" value="ECO:0007669"/>
    <property type="project" value="InterPro"/>
</dbReference>
<evidence type="ECO:0000256" key="10">
    <source>
        <dbReference type="ARBA" id="ARBA00023163"/>
    </source>
</evidence>
<dbReference type="SUPFAM" id="SSF47979">
    <property type="entry name" value="Iron-dependent repressor protein, dimerization domain"/>
    <property type="match status" value="1"/>
</dbReference>
<evidence type="ECO:0000256" key="12">
    <source>
        <dbReference type="ARBA" id="ARBA00032593"/>
    </source>
</evidence>
<dbReference type="PANTHER" id="PTHR33238">
    <property type="entry name" value="IRON (METAL) DEPENDENT REPRESSOR, DTXR FAMILY"/>
    <property type="match status" value="1"/>
</dbReference>
<protein>
    <recommendedName>
        <fullName evidence="12">Manganese transport regulator</fullName>
    </recommendedName>
</protein>
<dbReference type="Gene3D" id="2.30.30.90">
    <property type="match status" value="1"/>
</dbReference>
<dbReference type="InterPro" id="IPR008988">
    <property type="entry name" value="Transcriptional_repressor_C"/>
</dbReference>
<feature type="domain" description="HTH dtxR-type" evidence="13">
    <location>
        <begin position="6"/>
        <end position="68"/>
    </location>
</feature>
<dbReference type="EMBL" id="RQZG01000009">
    <property type="protein sequence ID" value="RRD04736.1"/>
    <property type="molecule type" value="Genomic_DNA"/>
</dbReference>
<comment type="subunit">
    <text evidence="3">Homodimer.</text>
</comment>
<dbReference type="InterPro" id="IPR050536">
    <property type="entry name" value="DtxR_MntR_Metal-Reg"/>
</dbReference>
<organism evidence="14 15">
    <name type="scientific">Arachnia propionica</name>
    <dbReference type="NCBI Taxonomy" id="1750"/>
    <lineage>
        <taxon>Bacteria</taxon>
        <taxon>Bacillati</taxon>
        <taxon>Actinomycetota</taxon>
        <taxon>Actinomycetes</taxon>
        <taxon>Propionibacteriales</taxon>
        <taxon>Propionibacteriaceae</taxon>
        <taxon>Arachnia</taxon>
    </lineage>
</organism>
<keyword evidence="10" id="KW-0804">Transcription</keyword>
<evidence type="ECO:0000256" key="8">
    <source>
        <dbReference type="ARBA" id="ARBA00023125"/>
    </source>
</evidence>
<dbReference type="InterPro" id="IPR038157">
    <property type="entry name" value="FeoA_core_dom"/>
</dbReference>
<evidence type="ECO:0000256" key="11">
    <source>
        <dbReference type="ARBA" id="ARBA00023211"/>
    </source>
</evidence>
<evidence type="ECO:0000256" key="4">
    <source>
        <dbReference type="ARBA" id="ARBA00022490"/>
    </source>
</evidence>
<dbReference type="Gene3D" id="1.10.60.10">
    <property type="entry name" value="Iron dependent repressor, metal binding and dimerisation domain"/>
    <property type="match status" value="1"/>
</dbReference>
<dbReference type="InterPro" id="IPR007167">
    <property type="entry name" value="Fe-transptr_FeoA-like"/>
</dbReference>
<evidence type="ECO:0000256" key="7">
    <source>
        <dbReference type="ARBA" id="ARBA00023015"/>
    </source>
</evidence>
<evidence type="ECO:0000256" key="3">
    <source>
        <dbReference type="ARBA" id="ARBA00011738"/>
    </source>
</evidence>
<dbReference type="SMART" id="SM00899">
    <property type="entry name" value="FeoA"/>
    <property type="match status" value="1"/>
</dbReference>
<dbReference type="InterPro" id="IPR036388">
    <property type="entry name" value="WH-like_DNA-bd_sf"/>
</dbReference>
<dbReference type="PANTHER" id="PTHR33238:SF11">
    <property type="entry name" value="TRANSCRIPTIONAL REGULATOR MNTR"/>
    <property type="match status" value="1"/>
</dbReference>
<keyword evidence="6" id="KW-0408">Iron</keyword>
<dbReference type="InterPro" id="IPR022687">
    <property type="entry name" value="HTH_DTXR"/>
</dbReference>
<sequence>MSVMELSRSTQDFLKVVWAANEWSDDPVTPSHVARRLGLKLSTVSGTLSRLVNDGLLERSESGAIVLTGTGRAHALQMIRRHRLIETFLSETLEFPLEKLHDEAEHLEHVASDYLIERIDALLGHPTHDPHGDPIPDPDGVLADSSAHALIGVAEGRYVVARIDDSDPELVRFFAEIGIVLGRRIEVFTGARFSDTVTIVTQAGQSVPLGRRAAEAVWVRDAADD</sequence>
<dbReference type="InterPro" id="IPR036390">
    <property type="entry name" value="WH_DNA-bd_sf"/>
</dbReference>
<evidence type="ECO:0000256" key="1">
    <source>
        <dbReference type="ARBA" id="ARBA00004496"/>
    </source>
</evidence>
<dbReference type="SMART" id="SM00529">
    <property type="entry name" value="HTH_DTXR"/>
    <property type="match status" value="1"/>
</dbReference>
<dbReference type="Proteomes" id="UP000280819">
    <property type="component" value="Unassembled WGS sequence"/>
</dbReference>
<dbReference type="SUPFAM" id="SSF50037">
    <property type="entry name" value="C-terminal domain of transcriptional repressors"/>
    <property type="match status" value="1"/>
</dbReference>
<dbReference type="InterPro" id="IPR036421">
    <property type="entry name" value="Fe_dep_repressor_sf"/>
</dbReference>
<dbReference type="GO" id="GO:0003700">
    <property type="term" value="F:DNA-binding transcription factor activity"/>
    <property type="evidence" value="ECO:0007669"/>
    <property type="project" value="InterPro"/>
</dbReference>
<dbReference type="InterPro" id="IPR022689">
    <property type="entry name" value="Iron_dep_repressor"/>
</dbReference>
<comment type="similarity">
    <text evidence="2">Belongs to the DtxR/MntR family.</text>
</comment>
<keyword evidence="8" id="KW-0238">DNA-binding</keyword>
<keyword evidence="7" id="KW-0805">Transcription regulation</keyword>
<evidence type="ECO:0000256" key="9">
    <source>
        <dbReference type="ARBA" id="ARBA00023159"/>
    </source>
</evidence>
<reference evidence="14 15" key="1">
    <citation type="submission" date="2018-11" db="EMBL/GenBank/DDBJ databases">
        <title>Genomes From Bacteria Associated with the Canine Oral Cavity: a Test Case for Automated Genome-Based Taxonomic Assignment.</title>
        <authorList>
            <person name="Coil D.A."/>
            <person name="Jospin G."/>
            <person name="Darling A.E."/>
            <person name="Wallis C."/>
            <person name="Davis I.J."/>
            <person name="Harris S."/>
            <person name="Eisen J.A."/>
            <person name="Holcombe L.J."/>
            <person name="O'Flynn C."/>
        </authorList>
    </citation>
    <scope>NUCLEOTIDE SEQUENCE [LARGE SCALE GENOMIC DNA]</scope>
    <source>
        <strain evidence="14 15">OH887_COT-365</strain>
    </source>
</reference>
<dbReference type="Pfam" id="PF02742">
    <property type="entry name" value="Fe_dep_repr_C"/>
    <property type="match status" value="1"/>
</dbReference>
<dbReference type="AlphaFoldDB" id="A0A3P1T7D8"/>
<evidence type="ECO:0000313" key="15">
    <source>
        <dbReference type="Proteomes" id="UP000280819"/>
    </source>
</evidence>
<dbReference type="OrthoDB" id="9791355at2"/>
<evidence type="ECO:0000313" key="14">
    <source>
        <dbReference type="EMBL" id="RRD04736.1"/>
    </source>
</evidence>
<dbReference type="InterPro" id="IPR001367">
    <property type="entry name" value="Fe_dep_repressor"/>
</dbReference>
<keyword evidence="11" id="KW-0464">Manganese</keyword>
<keyword evidence="4" id="KW-0963">Cytoplasm</keyword>
<dbReference type="GO" id="GO:0003677">
    <property type="term" value="F:DNA binding"/>
    <property type="evidence" value="ECO:0007669"/>
    <property type="project" value="UniProtKB-KW"/>
</dbReference>
<dbReference type="GO" id="GO:0005737">
    <property type="term" value="C:cytoplasm"/>
    <property type="evidence" value="ECO:0007669"/>
    <property type="project" value="UniProtKB-SubCell"/>
</dbReference>
<dbReference type="Gene3D" id="1.10.10.10">
    <property type="entry name" value="Winged helix-like DNA-binding domain superfamily/Winged helix DNA-binding domain"/>
    <property type="match status" value="1"/>
</dbReference>
<dbReference type="Pfam" id="PF04023">
    <property type="entry name" value="FeoA"/>
    <property type="match status" value="1"/>
</dbReference>
<gene>
    <name evidence="14" type="ORF">EII34_09360</name>
</gene>
<evidence type="ECO:0000256" key="2">
    <source>
        <dbReference type="ARBA" id="ARBA00007871"/>
    </source>
</evidence>
<dbReference type="GO" id="GO:0046983">
    <property type="term" value="F:protein dimerization activity"/>
    <property type="evidence" value="ECO:0007669"/>
    <property type="project" value="InterPro"/>
</dbReference>
<keyword evidence="9" id="KW-0010">Activator</keyword>